<protein>
    <submittedName>
        <fullName evidence="1">Uncharacterized protein</fullName>
    </submittedName>
</protein>
<gene>
    <name evidence="1" type="ORF">HPP92_004100</name>
</gene>
<dbReference type="EMBL" id="JADCNL010000001">
    <property type="protein sequence ID" value="KAG0499409.1"/>
    <property type="molecule type" value="Genomic_DNA"/>
</dbReference>
<keyword evidence="2" id="KW-1185">Reference proteome</keyword>
<accession>A0A835S167</accession>
<organism evidence="1 2">
    <name type="scientific">Vanilla planifolia</name>
    <name type="common">Vanilla</name>
    <dbReference type="NCBI Taxonomy" id="51239"/>
    <lineage>
        <taxon>Eukaryota</taxon>
        <taxon>Viridiplantae</taxon>
        <taxon>Streptophyta</taxon>
        <taxon>Embryophyta</taxon>
        <taxon>Tracheophyta</taxon>
        <taxon>Spermatophyta</taxon>
        <taxon>Magnoliopsida</taxon>
        <taxon>Liliopsida</taxon>
        <taxon>Asparagales</taxon>
        <taxon>Orchidaceae</taxon>
        <taxon>Vanilloideae</taxon>
        <taxon>Vanilleae</taxon>
        <taxon>Vanilla</taxon>
    </lineage>
</organism>
<dbReference type="AlphaFoldDB" id="A0A835S167"/>
<evidence type="ECO:0000313" key="2">
    <source>
        <dbReference type="Proteomes" id="UP000636800"/>
    </source>
</evidence>
<evidence type="ECO:0000313" key="1">
    <source>
        <dbReference type="EMBL" id="KAG0499409.1"/>
    </source>
</evidence>
<comment type="caution">
    <text evidence="1">The sequence shown here is derived from an EMBL/GenBank/DDBJ whole genome shotgun (WGS) entry which is preliminary data.</text>
</comment>
<reference evidence="1 2" key="1">
    <citation type="journal article" date="2020" name="Nat. Food">
        <title>A phased Vanilla planifolia genome enables genetic improvement of flavour and production.</title>
        <authorList>
            <person name="Hasing T."/>
            <person name="Tang H."/>
            <person name="Brym M."/>
            <person name="Khazi F."/>
            <person name="Huang T."/>
            <person name="Chambers A.H."/>
        </authorList>
    </citation>
    <scope>NUCLEOTIDE SEQUENCE [LARGE SCALE GENOMIC DNA]</scope>
    <source>
        <tissue evidence="1">Leaf</tissue>
    </source>
</reference>
<proteinExistence type="predicted"/>
<dbReference type="OrthoDB" id="10009520at2759"/>
<sequence length="105" mass="11395">MRSEPPINAEEVKGVATLREQANDLPVMELAETNGTVSAVDYSITRLINPSSDRGDRVFVESLGADVPYVVLNLTSRKDIFVVVRGDVCSSWGLREISSPTAVES</sequence>
<name>A0A835S167_VANPL</name>
<dbReference type="Proteomes" id="UP000636800">
    <property type="component" value="Chromosome 1"/>
</dbReference>